<gene>
    <name evidence="9" type="ORF">AOQ84DRAFT_394713</name>
</gene>
<feature type="transmembrane region" description="Helical" evidence="7">
    <location>
        <begin position="387"/>
        <end position="404"/>
    </location>
</feature>
<feature type="domain" description="Major facilitator superfamily (MFS) profile" evidence="8">
    <location>
        <begin position="67"/>
        <end position="552"/>
    </location>
</feature>
<dbReference type="AlphaFoldDB" id="A0A8E2JYD0"/>
<proteinExistence type="inferred from homology"/>
<dbReference type="GO" id="GO:0005886">
    <property type="term" value="C:plasma membrane"/>
    <property type="evidence" value="ECO:0007669"/>
    <property type="project" value="TreeGrafter"/>
</dbReference>
<dbReference type="PRINTS" id="PR01036">
    <property type="entry name" value="TCRTETB"/>
</dbReference>
<feature type="transmembrane region" description="Helical" evidence="7">
    <location>
        <begin position="282"/>
        <end position="301"/>
    </location>
</feature>
<sequence length="595" mass="63746">MTDLSNTKNEIKPEDDVGHTPRKANTVMQDVDHVASVSEPELNALSPGDSINVQDLEKEGKAKVALIMSTLCLCVLLAALDQTIIATAVPVIAENFHSSATYTWIGSSYLLATSASATSWGKFSDIWGRKPILLLAVSLFFVGSLLCAISSNSTMIIGGRAVLGAGGGGVLTLVNICISDLFSMRNRPKYFGIIGIVWAFASSIGPVIGGIFTQKVCHRFVPITGICFVVLVSCLQIHNPRTPLFEGLAAVDWLGCITSIGGTIMLLIGLEFGGIKFPWSSATVICLIISGVVTTGIFIVVEWKIAKYPILPLRIFSHRSNIATLGVNFVHGFSFISAAYYIPLYFQVVLGAAPLLSGVYFLVFSISLSFTSLLAGAMISITGRYLCILRLGLALMTLGIGLLIDLPDHISWPRIALYQLVTGIGAGPNFQAPIIALQAMVAPRDIAMATATYVFIRSLAISMSIVIGGVIFQNGMQLRLPQLIQKIGPSAASILSGSSAGASVGIVASLPPPEARIARHAYWESMRNMWILYAAVGAAGIIMSIFVTEKSLSKHHEETRTGLQNLERRRVTEKTVEELAAESEEVNAEEGKEKI</sequence>
<comment type="subcellular location">
    <subcellularLocation>
        <location evidence="1">Membrane</location>
        <topology evidence="1">Multi-pass membrane protein</topology>
    </subcellularLocation>
</comment>
<evidence type="ECO:0000256" key="1">
    <source>
        <dbReference type="ARBA" id="ARBA00004141"/>
    </source>
</evidence>
<keyword evidence="10" id="KW-1185">Reference proteome</keyword>
<dbReference type="Pfam" id="PF07690">
    <property type="entry name" value="MFS_1"/>
    <property type="match status" value="1"/>
</dbReference>
<dbReference type="InterPro" id="IPR011701">
    <property type="entry name" value="MFS"/>
</dbReference>
<organism evidence="9 10">
    <name type="scientific">Glonium stellatum</name>
    <dbReference type="NCBI Taxonomy" id="574774"/>
    <lineage>
        <taxon>Eukaryota</taxon>
        <taxon>Fungi</taxon>
        <taxon>Dikarya</taxon>
        <taxon>Ascomycota</taxon>
        <taxon>Pezizomycotina</taxon>
        <taxon>Dothideomycetes</taxon>
        <taxon>Pleosporomycetidae</taxon>
        <taxon>Gloniales</taxon>
        <taxon>Gloniaceae</taxon>
        <taxon>Glonium</taxon>
    </lineage>
</organism>
<evidence type="ECO:0000256" key="7">
    <source>
        <dbReference type="SAM" id="Phobius"/>
    </source>
</evidence>
<dbReference type="PROSITE" id="PS50850">
    <property type="entry name" value="MFS"/>
    <property type="match status" value="1"/>
</dbReference>
<name>A0A8E2JYD0_9PEZI</name>
<evidence type="ECO:0000256" key="4">
    <source>
        <dbReference type="ARBA" id="ARBA00022989"/>
    </source>
</evidence>
<evidence type="ECO:0000256" key="3">
    <source>
        <dbReference type="ARBA" id="ARBA00022692"/>
    </source>
</evidence>
<dbReference type="FunFam" id="1.20.1250.20:FF:000196">
    <property type="entry name" value="MFS toxin efflux pump (AflT)"/>
    <property type="match status" value="1"/>
</dbReference>
<dbReference type="OrthoDB" id="10021397at2759"/>
<keyword evidence="5 7" id="KW-0472">Membrane</keyword>
<dbReference type="Gene3D" id="1.20.1250.20">
    <property type="entry name" value="MFS general substrate transporter like domains"/>
    <property type="match status" value="1"/>
</dbReference>
<feature type="transmembrane region" description="Helical" evidence="7">
    <location>
        <begin position="219"/>
        <end position="238"/>
    </location>
</feature>
<dbReference type="InterPro" id="IPR036259">
    <property type="entry name" value="MFS_trans_sf"/>
</dbReference>
<keyword evidence="4 7" id="KW-1133">Transmembrane helix</keyword>
<evidence type="ECO:0000313" key="10">
    <source>
        <dbReference type="Proteomes" id="UP000250140"/>
    </source>
</evidence>
<evidence type="ECO:0000256" key="5">
    <source>
        <dbReference type="ARBA" id="ARBA00023136"/>
    </source>
</evidence>
<dbReference type="GO" id="GO:0022857">
    <property type="term" value="F:transmembrane transporter activity"/>
    <property type="evidence" value="ECO:0007669"/>
    <property type="project" value="InterPro"/>
</dbReference>
<feature type="transmembrane region" description="Helical" evidence="7">
    <location>
        <begin position="157"/>
        <end position="178"/>
    </location>
</feature>
<reference evidence="9 10" key="1">
    <citation type="journal article" date="2016" name="Nat. Commun.">
        <title>Ectomycorrhizal ecology is imprinted in the genome of the dominant symbiotic fungus Cenococcum geophilum.</title>
        <authorList>
            <consortium name="DOE Joint Genome Institute"/>
            <person name="Peter M."/>
            <person name="Kohler A."/>
            <person name="Ohm R.A."/>
            <person name="Kuo A."/>
            <person name="Krutzmann J."/>
            <person name="Morin E."/>
            <person name="Arend M."/>
            <person name="Barry K.W."/>
            <person name="Binder M."/>
            <person name="Choi C."/>
            <person name="Clum A."/>
            <person name="Copeland A."/>
            <person name="Grisel N."/>
            <person name="Haridas S."/>
            <person name="Kipfer T."/>
            <person name="LaButti K."/>
            <person name="Lindquist E."/>
            <person name="Lipzen A."/>
            <person name="Maire R."/>
            <person name="Meier B."/>
            <person name="Mihaltcheva S."/>
            <person name="Molinier V."/>
            <person name="Murat C."/>
            <person name="Poggeler S."/>
            <person name="Quandt C.A."/>
            <person name="Sperisen C."/>
            <person name="Tritt A."/>
            <person name="Tisserant E."/>
            <person name="Crous P.W."/>
            <person name="Henrissat B."/>
            <person name="Nehls U."/>
            <person name="Egli S."/>
            <person name="Spatafora J.W."/>
            <person name="Grigoriev I.V."/>
            <person name="Martin F.M."/>
        </authorList>
    </citation>
    <scope>NUCLEOTIDE SEQUENCE [LARGE SCALE GENOMIC DNA]</scope>
    <source>
        <strain evidence="9 10">CBS 207.34</strain>
    </source>
</reference>
<dbReference type="EMBL" id="KV748629">
    <property type="protein sequence ID" value="OCL14028.1"/>
    <property type="molecule type" value="Genomic_DNA"/>
</dbReference>
<feature type="transmembrane region" description="Helical" evidence="7">
    <location>
        <begin position="190"/>
        <end position="213"/>
    </location>
</feature>
<evidence type="ECO:0000259" key="8">
    <source>
        <dbReference type="PROSITE" id="PS50850"/>
    </source>
</evidence>
<evidence type="ECO:0000256" key="6">
    <source>
        <dbReference type="SAM" id="MobiDB-lite"/>
    </source>
</evidence>
<dbReference type="InterPro" id="IPR020846">
    <property type="entry name" value="MFS_dom"/>
</dbReference>
<feature type="transmembrane region" description="Helical" evidence="7">
    <location>
        <begin position="530"/>
        <end position="548"/>
    </location>
</feature>
<protein>
    <submittedName>
        <fullName evidence="9">MFS general substrate transporter</fullName>
    </submittedName>
</protein>
<dbReference type="PANTHER" id="PTHR23501">
    <property type="entry name" value="MAJOR FACILITATOR SUPERFAMILY"/>
    <property type="match status" value="1"/>
</dbReference>
<feature type="transmembrane region" description="Helical" evidence="7">
    <location>
        <begin position="132"/>
        <end position="151"/>
    </location>
</feature>
<feature type="transmembrane region" description="Helical" evidence="7">
    <location>
        <begin position="101"/>
        <end position="120"/>
    </location>
</feature>
<feature type="transmembrane region" description="Helical" evidence="7">
    <location>
        <begin position="64"/>
        <end position="89"/>
    </location>
</feature>
<feature type="compositionally biased region" description="Basic and acidic residues" evidence="6">
    <location>
        <begin position="9"/>
        <end position="19"/>
    </location>
</feature>
<dbReference type="Gene3D" id="1.20.1720.10">
    <property type="entry name" value="Multidrug resistance protein D"/>
    <property type="match status" value="1"/>
</dbReference>
<comment type="similarity">
    <text evidence="2">Belongs to the major facilitator superfamily. TCR/Tet family.</text>
</comment>
<feature type="transmembrane region" description="Helical" evidence="7">
    <location>
        <begin position="348"/>
        <end position="375"/>
    </location>
</feature>
<feature type="transmembrane region" description="Helical" evidence="7">
    <location>
        <begin position="446"/>
        <end position="472"/>
    </location>
</feature>
<dbReference type="PANTHER" id="PTHR23501:SF102">
    <property type="entry name" value="DRUG TRANSPORTER, PUTATIVE (AFU_ORTHOLOGUE AFUA_3G08530)-RELATED"/>
    <property type="match status" value="1"/>
</dbReference>
<accession>A0A8E2JYD0</accession>
<keyword evidence="3 7" id="KW-0812">Transmembrane</keyword>
<feature type="transmembrane region" description="Helical" evidence="7">
    <location>
        <begin position="492"/>
        <end position="510"/>
    </location>
</feature>
<evidence type="ECO:0000313" key="9">
    <source>
        <dbReference type="EMBL" id="OCL14028.1"/>
    </source>
</evidence>
<dbReference type="SUPFAM" id="SSF103473">
    <property type="entry name" value="MFS general substrate transporter"/>
    <property type="match status" value="2"/>
</dbReference>
<dbReference type="Proteomes" id="UP000250140">
    <property type="component" value="Unassembled WGS sequence"/>
</dbReference>
<evidence type="ECO:0000256" key="2">
    <source>
        <dbReference type="ARBA" id="ARBA00007520"/>
    </source>
</evidence>
<feature type="transmembrane region" description="Helical" evidence="7">
    <location>
        <begin position="322"/>
        <end position="342"/>
    </location>
</feature>
<feature type="transmembrane region" description="Helical" evidence="7">
    <location>
        <begin position="250"/>
        <end position="270"/>
    </location>
</feature>
<feature type="region of interest" description="Disordered" evidence="6">
    <location>
        <begin position="1"/>
        <end position="22"/>
    </location>
</feature>